<accession>A0AAD7ASL8</accession>
<gene>
    <name evidence="1" type="ORF">DFH08DRAFT_836882</name>
</gene>
<evidence type="ECO:0000313" key="1">
    <source>
        <dbReference type="EMBL" id="KAJ7367223.1"/>
    </source>
</evidence>
<name>A0AAD7ASL8_9AGAR</name>
<organism evidence="1 2">
    <name type="scientific">Mycena albidolilacea</name>
    <dbReference type="NCBI Taxonomy" id="1033008"/>
    <lineage>
        <taxon>Eukaryota</taxon>
        <taxon>Fungi</taxon>
        <taxon>Dikarya</taxon>
        <taxon>Basidiomycota</taxon>
        <taxon>Agaricomycotina</taxon>
        <taxon>Agaricomycetes</taxon>
        <taxon>Agaricomycetidae</taxon>
        <taxon>Agaricales</taxon>
        <taxon>Marasmiineae</taxon>
        <taxon>Mycenaceae</taxon>
        <taxon>Mycena</taxon>
    </lineage>
</organism>
<dbReference type="AlphaFoldDB" id="A0AAD7ASL8"/>
<sequence>MAQAPEEIHHLSRFPSIVETEESVSLHGVSVSSDSQRTSTDTSTVWGPGTVSGRALLALGEATIRGIDALLIRRRLANIRLRIPFLTGSMCNDLLELCRPGMYSVRIAKQALGLTLTQICAGPESSVYLFVISLCKWSRQEARFILLELVRSLHEVIHPPGWKLERFYDLMIAIIQVQDRWRSFVVEAAVLLDKASSIPITHPIHLLSAEATADLPESPLSNFQEAYSQSMRFKTWISLQACGMSMQDRMRKTEEILLQPKNSSTARTVDALADVLIFVGWSQSHLDFDIQSSALECFQSITAAQWHSVQNQPALANFMWEDATPDTGGVSNSMHAQVSPQTPLSRPIVPQTLTQAMARKMLGQIWGSEVDRIRCAISVGKLSKNQVADILKTLLTIDQISICKTIPFNVLAAEQLCEFLAIIFQITGEYISGDIAWDSELSSFPIQHPVITILGINVNGQRDSIRLATWRVLQTHGLRLESRVSQIQDILSRKPEVSNHQIFDAVADASIFTSENFSHELRSSAFDCLFKYWSAPRLKQIELYDLLKDNYGFYHELERRTLMREVPMNKLYDMATLLSIL</sequence>
<protein>
    <submittedName>
        <fullName evidence="1">Uncharacterized protein</fullName>
    </submittedName>
</protein>
<evidence type="ECO:0000313" key="2">
    <source>
        <dbReference type="Proteomes" id="UP001218218"/>
    </source>
</evidence>
<proteinExistence type="predicted"/>
<reference evidence="1" key="1">
    <citation type="submission" date="2023-03" db="EMBL/GenBank/DDBJ databases">
        <title>Massive genome expansion in bonnet fungi (Mycena s.s.) driven by repeated elements and novel gene families across ecological guilds.</title>
        <authorList>
            <consortium name="Lawrence Berkeley National Laboratory"/>
            <person name="Harder C.B."/>
            <person name="Miyauchi S."/>
            <person name="Viragh M."/>
            <person name="Kuo A."/>
            <person name="Thoen E."/>
            <person name="Andreopoulos B."/>
            <person name="Lu D."/>
            <person name="Skrede I."/>
            <person name="Drula E."/>
            <person name="Henrissat B."/>
            <person name="Morin E."/>
            <person name="Kohler A."/>
            <person name="Barry K."/>
            <person name="LaButti K."/>
            <person name="Morin E."/>
            <person name="Salamov A."/>
            <person name="Lipzen A."/>
            <person name="Mereny Z."/>
            <person name="Hegedus B."/>
            <person name="Baldrian P."/>
            <person name="Stursova M."/>
            <person name="Weitz H."/>
            <person name="Taylor A."/>
            <person name="Grigoriev I.V."/>
            <person name="Nagy L.G."/>
            <person name="Martin F."/>
            <person name="Kauserud H."/>
        </authorList>
    </citation>
    <scope>NUCLEOTIDE SEQUENCE</scope>
    <source>
        <strain evidence="1">CBHHK002</strain>
    </source>
</reference>
<dbReference type="Proteomes" id="UP001218218">
    <property type="component" value="Unassembled WGS sequence"/>
</dbReference>
<dbReference type="EMBL" id="JARIHO010000002">
    <property type="protein sequence ID" value="KAJ7367223.1"/>
    <property type="molecule type" value="Genomic_DNA"/>
</dbReference>
<keyword evidence="2" id="KW-1185">Reference proteome</keyword>
<comment type="caution">
    <text evidence="1">The sequence shown here is derived from an EMBL/GenBank/DDBJ whole genome shotgun (WGS) entry which is preliminary data.</text>
</comment>